<feature type="transmembrane region" description="Helical" evidence="2">
    <location>
        <begin position="155"/>
        <end position="175"/>
    </location>
</feature>
<evidence type="ECO:0000256" key="2">
    <source>
        <dbReference type="SAM" id="Phobius"/>
    </source>
</evidence>
<keyword evidence="2" id="KW-0812">Transmembrane</keyword>
<dbReference type="EMBL" id="CP151505">
    <property type="protein sequence ID" value="WZN62066.1"/>
    <property type="molecule type" value="Genomic_DNA"/>
</dbReference>
<name>A0AAX4P7R7_9CHLO</name>
<evidence type="ECO:0000256" key="1">
    <source>
        <dbReference type="SAM" id="MobiDB-lite"/>
    </source>
</evidence>
<organism evidence="3 4">
    <name type="scientific">Chloropicon roscoffensis</name>
    <dbReference type="NCBI Taxonomy" id="1461544"/>
    <lineage>
        <taxon>Eukaryota</taxon>
        <taxon>Viridiplantae</taxon>
        <taxon>Chlorophyta</taxon>
        <taxon>Chloropicophyceae</taxon>
        <taxon>Chloropicales</taxon>
        <taxon>Chloropicaceae</taxon>
        <taxon>Chloropicon</taxon>
    </lineage>
</organism>
<dbReference type="AlphaFoldDB" id="A0AAX4P7R7"/>
<keyword evidence="4" id="KW-1185">Reference proteome</keyword>
<feature type="region of interest" description="Disordered" evidence="1">
    <location>
        <begin position="1"/>
        <end position="24"/>
    </location>
</feature>
<gene>
    <name evidence="3" type="ORF">HKI87_05g36020</name>
</gene>
<keyword evidence="2" id="KW-1133">Transmembrane helix</keyword>
<accession>A0AAX4P7R7</accession>
<evidence type="ECO:0000313" key="4">
    <source>
        <dbReference type="Proteomes" id="UP001472866"/>
    </source>
</evidence>
<protein>
    <submittedName>
        <fullName evidence="3">Uncharacterized protein</fullName>
    </submittedName>
</protein>
<evidence type="ECO:0000313" key="3">
    <source>
        <dbReference type="EMBL" id="WZN62066.1"/>
    </source>
</evidence>
<keyword evidence="2" id="KW-0472">Membrane</keyword>
<reference evidence="3 4" key="1">
    <citation type="submission" date="2024-03" db="EMBL/GenBank/DDBJ databases">
        <title>Complete genome sequence of the green alga Chloropicon roscoffensis RCC1871.</title>
        <authorList>
            <person name="Lemieux C."/>
            <person name="Pombert J.-F."/>
            <person name="Otis C."/>
            <person name="Turmel M."/>
        </authorList>
    </citation>
    <scope>NUCLEOTIDE SEQUENCE [LARGE SCALE GENOMIC DNA]</scope>
    <source>
        <strain evidence="3 4">RCC1871</strain>
    </source>
</reference>
<sequence length="181" mass="19293">MGPCARSRRGCSRGLGTSPSQADPPRIVRVLPGRRCRVGTRRQALPLPSQASHAELLNHVRSAVAAKLPKSWPDLSRVPGQLEPPVQLGVVSVLAVVFAVLLWKIFWKKDVTATPKAPDGEDQSGPSGGLPAEGGKGFRPVGWATGALFGEFSSLSWLLILVTLLLGSSFPKNLLEDLLMS</sequence>
<feature type="transmembrane region" description="Helical" evidence="2">
    <location>
        <begin position="86"/>
        <end position="106"/>
    </location>
</feature>
<dbReference type="Proteomes" id="UP001472866">
    <property type="component" value="Chromosome 05"/>
</dbReference>
<proteinExistence type="predicted"/>
<feature type="compositionally biased region" description="Basic residues" evidence="1">
    <location>
        <begin position="1"/>
        <end position="11"/>
    </location>
</feature>